<dbReference type="SUPFAM" id="SSF111369">
    <property type="entry name" value="HlyD-like secretion proteins"/>
    <property type="match status" value="1"/>
</dbReference>
<evidence type="ECO:0000313" key="3">
    <source>
        <dbReference type="EMBL" id="RAX37920.1"/>
    </source>
</evidence>
<sequence length="356" mass="37781">MRHVSLILVSAIGALLVCQEGVAEAQASNAAALTVAVKRPIEQQWQEAVPASGWLKPWHEAISAAEVSGLQITEVLVDVGSMVQKGQPLARLSDASVRADLRKEEASLATARAGLARARINADRARKMKGSGVLSDEKTIEYLSTEQTAIASVESAEAMVESQRIKLSQTTILAVDDGLITSRSAQLGAVVLSGTELFRLVRQRRVEWQAEVSARYLPLVKEGLAATISGPGGGEIEGTVRLVAPTVNSDTGRAMVYVQLPPVTHPPIGLYATGRIELGLKPALTVPETSLVMRDGIGYVFTVDNDKHARRVRVETGRRNGGDVEILSGLDRSSEVITTGAVFLSDGALVHIEGGA</sequence>
<feature type="domain" description="YknX-like C-terminal permuted SH3-like" evidence="2">
    <location>
        <begin position="283"/>
        <end position="351"/>
    </location>
</feature>
<comment type="caution">
    <text evidence="3">The sequence shown here is derived from an EMBL/GenBank/DDBJ whole genome shotgun (WGS) entry which is preliminary data.</text>
</comment>
<dbReference type="Gene3D" id="1.10.287.470">
    <property type="entry name" value="Helix hairpin bin"/>
    <property type="match status" value="1"/>
</dbReference>
<dbReference type="InterPro" id="IPR058637">
    <property type="entry name" value="YknX-like_C"/>
</dbReference>
<comment type="similarity">
    <text evidence="1">Belongs to the membrane fusion protein (MFP) (TC 8.A.1) family.</text>
</comment>
<dbReference type="OrthoDB" id="7265739at2"/>
<dbReference type="PANTHER" id="PTHR30469">
    <property type="entry name" value="MULTIDRUG RESISTANCE PROTEIN MDTA"/>
    <property type="match status" value="1"/>
</dbReference>
<protein>
    <submittedName>
        <fullName evidence="3">Efflux RND transporter periplasmic adaptor subunit</fullName>
    </submittedName>
</protein>
<dbReference type="InterPro" id="IPR006143">
    <property type="entry name" value="RND_pump_MFP"/>
</dbReference>
<name>A0A329YBR4_RHITR</name>
<dbReference type="Pfam" id="PF25989">
    <property type="entry name" value="YknX_C"/>
    <property type="match status" value="1"/>
</dbReference>
<dbReference type="Gene3D" id="2.40.30.170">
    <property type="match status" value="1"/>
</dbReference>
<reference evidence="3 4" key="1">
    <citation type="submission" date="2018-06" db="EMBL/GenBank/DDBJ databases">
        <title>Whole Genome Sequence of an efficient microsymbiont, Rhizobium tropici.</title>
        <authorList>
            <person name="Srinivasan R."/>
            <person name="Singh H.V."/>
            <person name="Srivastava R."/>
            <person name="Kumari B."/>
            <person name="Radhakrishna A."/>
        </authorList>
    </citation>
    <scope>NUCLEOTIDE SEQUENCE [LARGE SCALE GENOMIC DNA]</scope>
    <source>
        <strain evidence="3 4">IGFRI Rhizo-19</strain>
    </source>
</reference>
<dbReference type="GO" id="GO:0015562">
    <property type="term" value="F:efflux transmembrane transporter activity"/>
    <property type="evidence" value="ECO:0007669"/>
    <property type="project" value="TreeGrafter"/>
</dbReference>
<evidence type="ECO:0000259" key="2">
    <source>
        <dbReference type="Pfam" id="PF25989"/>
    </source>
</evidence>
<gene>
    <name evidence="3" type="ORF">DQ393_30035</name>
</gene>
<dbReference type="GO" id="GO:1990281">
    <property type="term" value="C:efflux pump complex"/>
    <property type="evidence" value="ECO:0007669"/>
    <property type="project" value="TreeGrafter"/>
</dbReference>
<organism evidence="3 4">
    <name type="scientific">Rhizobium tropici</name>
    <dbReference type="NCBI Taxonomy" id="398"/>
    <lineage>
        <taxon>Bacteria</taxon>
        <taxon>Pseudomonadati</taxon>
        <taxon>Pseudomonadota</taxon>
        <taxon>Alphaproteobacteria</taxon>
        <taxon>Hyphomicrobiales</taxon>
        <taxon>Rhizobiaceae</taxon>
        <taxon>Rhizobium/Agrobacterium group</taxon>
        <taxon>Rhizobium</taxon>
    </lineage>
</organism>
<dbReference type="NCBIfam" id="TIGR01730">
    <property type="entry name" value="RND_mfp"/>
    <property type="match status" value="1"/>
</dbReference>
<dbReference type="EMBL" id="QMKK01000056">
    <property type="protein sequence ID" value="RAX37920.1"/>
    <property type="molecule type" value="Genomic_DNA"/>
</dbReference>
<proteinExistence type="inferred from homology"/>
<evidence type="ECO:0000313" key="4">
    <source>
        <dbReference type="Proteomes" id="UP000251205"/>
    </source>
</evidence>
<accession>A0A329YBR4</accession>
<dbReference type="Gene3D" id="2.40.50.100">
    <property type="match status" value="1"/>
</dbReference>
<dbReference type="Gene3D" id="2.40.420.20">
    <property type="match status" value="1"/>
</dbReference>
<dbReference type="PANTHER" id="PTHR30469:SF15">
    <property type="entry name" value="HLYD FAMILY OF SECRETION PROTEINS"/>
    <property type="match status" value="1"/>
</dbReference>
<dbReference type="Proteomes" id="UP000251205">
    <property type="component" value="Unassembled WGS sequence"/>
</dbReference>
<evidence type="ECO:0000256" key="1">
    <source>
        <dbReference type="ARBA" id="ARBA00009477"/>
    </source>
</evidence>
<dbReference type="AlphaFoldDB" id="A0A329YBR4"/>
<dbReference type="RefSeq" id="WP_112345352.1">
    <property type="nucleotide sequence ID" value="NZ_QMKK01000056.1"/>
</dbReference>